<dbReference type="Gene3D" id="4.10.60.10">
    <property type="entry name" value="Zinc finger, CCHC-type"/>
    <property type="match status" value="1"/>
</dbReference>
<keyword evidence="1" id="KW-0863">Zinc-finger</keyword>
<accession>A0A921TZK1</accession>
<sequence length="936" mass="100401">MRWDEICSDDEADDLGPQRRLADADRRASLHDSPGWGGPAAPTRAPEACAPGGSYLAAARRAADKEPLTQVSSEPPKSAPHHRSGRRRRPTNANAPTGTAAGRLPGPGRIPVHQRLGPRRRATAPDQEGWQHVLPQRPARAARANGATYRGKNASQRRRGPSRERVLPREVEDRCLNCLSAAHRVATCRRPTRCFNCHDANHVAKDCKRPRSSGGTGAPARNDGRFVRQRRGQSPGTPPGASGPTPPPPSPGTPEGASGRMPSPPPPTSDIDGDNVTGPPGAPDSRPRECWRYISRDAAISNTETSLRFSVVAQTRCGSFDIPAEDARAAIAAAAGVRPEDLLLRHFYPENFIILCGSQEIKDQVLVVSPLPIGSTALVLRPWTKLRHAEASTLRYRVNIVLEGIPPHAWREDTAAKILTPSCWIQEIDNTTRTADDLSTFKVTAWTAHPSYIPLLCWPGISEDEPPCHLYAGGPALPPYLREKKTLAYKVLIHIRSVADFNPRSPSPRPGGSPPSDADSSGLDDPDDGYHFSRGSGPRIHAFACDRGIPDGDADYGSRRHGGRGSAQGPVCLQDRGIPDGDADYDSQRHGGCGSAHGPACLQAQAARACATAARHRNASAAPGPRTTAAARQNKNPTRQRSIRPVGVRLPAQAGDTAPRHESLAELAPATGSAQEDDPAHTKNDAVDPPTADTQRPDHSATSYTPETRAKRHPQGDPPLKQRPQFMADRSPPQHEEQRPRFTADKSPPQHAPPARGLRDFNPPGHSLKGSSKLEEHPEQPTPPANFGSNDAAASTTPAKASTGHSTPGRIHGLDGDASDQRTGSLSGRLKQFAKKVLKKATTPLLPTKVFDSSSKMPLRSSRIAAQPLSKVPVAKRGDILVMQRLGLAPAAGIAEAQQKLDAMFLGSDGGTHAEAMRELFPDGERPRRSTRQHAT</sequence>
<dbReference type="SUPFAM" id="SSF57756">
    <property type="entry name" value="Retrovirus zinc finger-like domains"/>
    <property type="match status" value="1"/>
</dbReference>
<feature type="region of interest" description="Disordered" evidence="2">
    <location>
        <begin position="554"/>
        <end position="582"/>
    </location>
</feature>
<dbReference type="PANTHER" id="PTHR33087:SF31">
    <property type="entry name" value="OS06G0482850 PROTEIN"/>
    <property type="match status" value="1"/>
</dbReference>
<gene>
    <name evidence="4" type="ORF">BDA96_10G007200</name>
</gene>
<evidence type="ECO:0000313" key="4">
    <source>
        <dbReference type="EMBL" id="KAG0512366.1"/>
    </source>
</evidence>
<evidence type="ECO:0000256" key="1">
    <source>
        <dbReference type="PROSITE-ProRule" id="PRU00047"/>
    </source>
</evidence>
<feature type="compositionally biased region" description="Low complexity" evidence="2">
    <location>
        <begin position="91"/>
        <end position="103"/>
    </location>
</feature>
<feature type="region of interest" description="Disordered" evidence="2">
    <location>
        <begin position="916"/>
        <end position="936"/>
    </location>
</feature>
<feature type="compositionally biased region" description="Acidic residues" evidence="2">
    <location>
        <begin position="1"/>
        <end position="14"/>
    </location>
</feature>
<feature type="compositionally biased region" description="Basic residues" evidence="2">
    <location>
        <begin position="79"/>
        <end position="90"/>
    </location>
</feature>
<dbReference type="EMBL" id="CM027689">
    <property type="protein sequence ID" value="KAG0512366.1"/>
    <property type="molecule type" value="Genomic_DNA"/>
</dbReference>
<feature type="domain" description="CCHC-type" evidence="3">
    <location>
        <begin position="193"/>
        <end position="209"/>
    </location>
</feature>
<proteinExistence type="predicted"/>
<reference evidence="4" key="1">
    <citation type="journal article" date="2019" name="BMC Genomics">
        <title>A new reference genome for Sorghum bicolor reveals high levels of sequence similarity between sweet and grain genotypes: implications for the genetics of sugar metabolism.</title>
        <authorList>
            <person name="Cooper E.A."/>
            <person name="Brenton Z.W."/>
            <person name="Flinn B.S."/>
            <person name="Jenkins J."/>
            <person name="Shu S."/>
            <person name="Flowers D."/>
            <person name="Luo F."/>
            <person name="Wang Y."/>
            <person name="Xia P."/>
            <person name="Barry K."/>
            <person name="Daum C."/>
            <person name="Lipzen A."/>
            <person name="Yoshinaga Y."/>
            <person name="Schmutz J."/>
            <person name="Saski C."/>
            <person name="Vermerris W."/>
            <person name="Kresovich S."/>
        </authorList>
    </citation>
    <scope>NUCLEOTIDE SEQUENCE</scope>
</reference>
<dbReference type="AlphaFoldDB" id="A0A921TZK1"/>
<dbReference type="InterPro" id="IPR053253">
    <property type="entry name" value="Sex_diff_modulator"/>
</dbReference>
<evidence type="ECO:0000256" key="2">
    <source>
        <dbReference type="SAM" id="MobiDB-lite"/>
    </source>
</evidence>
<dbReference type="PROSITE" id="PS50158">
    <property type="entry name" value="ZF_CCHC"/>
    <property type="match status" value="1"/>
</dbReference>
<keyword evidence="1" id="KW-0862">Zinc</keyword>
<feature type="compositionally biased region" description="Low complexity" evidence="2">
    <location>
        <begin position="792"/>
        <end position="803"/>
    </location>
</feature>
<dbReference type="InterPro" id="IPR001878">
    <property type="entry name" value="Znf_CCHC"/>
</dbReference>
<name>A0A921TZK1_SORBI</name>
<feature type="compositionally biased region" description="Basic and acidic residues" evidence="2">
    <location>
        <begin position="16"/>
        <end position="30"/>
    </location>
</feature>
<comment type="caution">
    <text evidence="4">The sequence shown here is derived from an EMBL/GenBank/DDBJ whole genome shotgun (WGS) entry which is preliminary data.</text>
</comment>
<protein>
    <recommendedName>
        <fullName evidence="3">CCHC-type domain-containing protein</fullName>
    </recommendedName>
</protein>
<feature type="compositionally biased region" description="Basic and acidic residues" evidence="2">
    <location>
        <begin position="916"/>
        <end position="928"/>
    </location>
</feature>
<dbReference type="SMART" id="SM00343">
    <property type="entry name" value="ZnF_C2HC"/>
    <property type="match status" value="2"/>
</dbReference>
<evidence type="ECO:0000259" key="3">
    <source>
        <dbReference type="PROSITE" id="PS50158"/>
    </source>
</evidence>
<keyword evidence="1" id="KW-0479">Metal-binding</keyword>
<dbReference type="Proteomes" id="UP000807115">
    <property type="component" value="Chromosome 10"/>
</dbReference>
<feature type="compositionally biased region" description="Low complexity" evidence="2">
    <location>
        <begin position="613"/>
        <end position="632"/>
    </location>
</feature>
<dbReference type="InterPro" id="IPR036875">
    <property type="entry name" value="Znf_CCHC_sf"/>
</dbReference>
<organism evidence="4 5">
    <name type="scientific">Sorghum bicolor</name>
    <name type="common">Sorghum</name>
    <name type="synonym">Sorghum vulgare</name>
    <dbReference type="NCBI Taxonomy" id="4558"/>
    <lineage>
        <taxon>Eukaryota</taxon>
        <taxon>Viridiplantae</taxon>
        <taxon>Streptophyta</taxon>
        <taxon>Embryophyta</taxon>
        <taxon>Tracheophyta</taxon>
        <taxon>Spermatophyta</taxon>
        <taxon>Magnoliopsida</taxon>
        <taxon>Liliopsida</taxon>
        <taxon>Poales</taxon>
        <taxon>Poaceae</taxon>
        <taxon>PACMAD clade</taxon>
        <taxon>Panicoideae</taxon>
        <taxon>Andropogonodae</taxon>
        <taxon>Andropogoneae</taxon>
        <taxon>Sorghinae</taxon>
        <taxon>Sorghum</taxon>
    </lineage>
</organism>
<feature type="region of interest" description="Disordered" evidence="2">
    <location>
        <begin position="613"/>
        <end position="827"/>
    </location>
</feature>
<evidence type="ECO:0000313" key="5">
    <source>
        <dbReference type="Proteomes" id="UP000807115"/>
    </source>
</evidence>
<feature type="region of interest" description="Disordered" evidence="2">
    <location>
        <begin position="1"/>
        <end position="166"/>
    </location>
</feature>
<feature type="region of interest" description="Disordered" evidence="2">
    <location>
        <begin position="205"/>
        <end position="288"/>
    </location>
</feature>
<dbReference type="GO" id="GO:0003676">
    <property type="term" value="F:nucleic acid binding"/>
    <property type="evidence" value="ECO:0007669"/>
    <property type="project" value="InterPro"/>
</dbReference>
<dbReference type="GO" id="GO:0008270">
    <property type="term" value="F:zinc ion binding"/>
    <property type="evidence" value="ECO:0007669"/>
    <property type="project" value="UniProtKB-KW"/>
</dbReference>
<feature type="compositionally biased region" description="Basic and acidic residues" evidence="2">
    <location>
        <begin position="732"/>
        <end position="744"/>
    </location>
</feature>
<reference evidence="4" key="2">
    <citation type="submission" date="2020-10" db="EMBL/GenBank/DDBJ databases">
        <authorList>
            <person name="Cooper E.A."/>
            <person name="Brenton Z.W."/>
            <person name="Flinn B.S."/>
            <person name="Jenkins J."/>
            <person name="Shu S."/>
            <person name="Flowers D."/>
            <person name="Luo F."/>
            <person name="Wang Y."/>
            <person name="Xia P."/>
            <person name="Barry K."/>
            <person name="Daum C."/>
            <person name="Lipzen A."/>
            <person name="Yoshinaga Y."/>
            <person name="Schmutz J."/>
            <person name="Saski C."/>
            <person name="Vermerris W."/>
            <person name="Kresovich S."/>
        </authorList>
    </citation>
    <scope>NUCLEOTIDE SEQUENCE</scope>
</reference>
<feature type="region of interest" description="Disordered" evidence="2">
    <location>
        <begin position="500"/>
        <end position="535"/>
    </location>
</feature>
<dbReference type="PANTHER" id="PTHR33087">
    <property type="entry name" value="OS07G0539200 PROTEIN"/>
    <property type="match status" value="1"/>
</dbReference>